<dbReference type="AlphaFoldDB" id="A0A364L152"/>
<feature type="domain" description="Carboxylesterase type B" evidence="4">
    <location>
        <begin position="13"/>
        <end position="447"/>
    </location>
</feature>
<organism evidence="5 6">
    <name type="scientific">Talaromyces amestolkiae</name>
    <dbReference type="NCBI Taxonomy" id="1196081"/>
    <lineage>
        <taxon>Eukaryota</taxon>
        <taxon>Fungi</taxon>
        <taxon>Dikarya</taxon>
        <taxon>Ascomycota</taxon>
        <taxon>Pezizomycotina</taxon>
        <taxon>Eurotiomycetes</taxon>
        <taxon>Eurotiomycetidae</taxon>
        <taxon>Eurotiales</taxon>
        <taxon>Trichocomaceae</taxon>
        <taxon>Talaromyces</taxon>
        <taxon>Talaromyces sect. Talaromyces</taxon>
    </lineage>
</organism>
<dbReference type="Proteomes" id="UP000249363">
    <property type="component" value="Unassembled WGS sequence"/>
</dbReference>
<evidence type="ECO:0000313" key="6">
    <source>
        <dbReference type="Proteomes" id="UP000249363"/>
    </source>
</evidence>
<dbReference type="InterPro" id="IPR050309">
    <property type="entry name" value="Type-B_Carboxylest/Lipase"/>
</dbReference>
<accession>A0A364L152</accession>
<dbReference type="PANTHER" id="PTHR11559">
    <property type="entry name" value="CARBOXYLESTERASE"/>
    <property type="match status" value="1"/>
</dbReference>
<keyword evidence="2 3" id="KW-0378">Hydrolase</keyword>
<comment type="similarity">
    <text evidence="1 3">Belongs to the type-B carboxylesterase/lipase family.</text>
</comment>
<evidence type="ECO:0000256" key="1">
    <source>
        <dbReference type="ARBA" id="ARBA00005964"/>
    </source>
</evidence>
<dbReference type="Gene3D" id="3.40.50.1820">
    <property type="entry name" value="alpha/beta hydrolase"/>
    <property type="match status" value="1"/>
</dbReference>
<proteinExistence type="inferred from homology"/>
<name>A0A364L152_TALAM</name>
<dbReference type="PROSITE" id="PS00122">
    <property type="entry name" value="CARBOXYLESTERASE_B_1"/>
    <property type="match status" value="1"/>
</dbReference>
<dbReference type="InterPro" id="IPR019826">
    <property type="entry name" value="Carboxylesterase_B_AS"/>
</dbReference>
<comment type="caution">
    <text evidence="5">The sequence shown here is derived from an EMBL/GenBank/DDBJ whole genome shotgun (WGS) entry which is preliminary data.</text>
</comment>
<dbReference type="InterPro" id="IPR029058">
    <property type="entry name" value="AB_hydrolase_fold"/>
</dbReference>
<dbReference type="GO" id="GO:0016787">
    <property type="term" value="F:hydrolase activity"/>
    <property type="evidence" value="ECO:0007669"/>
    <property type="project" value="UniProtKB-KW"/>
</dbReference>
<dbReference type="Pfam" id="PF00135">
    <property type="entry name" value="COesterase"/>
    <property type="match status" value="1"/>
</dbReference>
<dbReference type="STRING" id="1196081.A0A364L152"/>
<evidence type="ECO:0000259" key="4">
    <source>
        <dbReference type="Pfam" id="PF00135"/>
    </source>
</evidence>
<evidence type="ECO:0000313" key="5">
    <source>
        <dbReference type="EMBL" id="RAO69520.1"/>
    </source>
</evidence>
<dbReference type="RefSeq" id="XP_040734036.1">
    <property type="nucleotide sequence ID" value="XM_040878019.1"/>
</dbReference>
<gene>
    <name evidence="5" type="ORF">BHQ10_005532</name>
</gene>
<sequence>MVNTIVHHHQLNATFNGTTVDYAGFKIKKFKGIKYAHIPARFEKAQPVAPKELSGKTIDATQYGPKCPQVDVDVRHLLRIPEDFEIKEEAEDEFECLNLDVTVPANVPSGQKLPVLVWIYGGSQAVTFCSAASDTTRIVGDSVKAGKPIIIVAMNYRLNLFGFGDGKGTAEVNLSLKDQALAIDWVRRYIEGFGGDSESITLCGESAGAVYVHAHLITGPPVKRAVLMSGSLHLSPPMPHQLGKGVLEVCEARAQELEGKSLRDCSQKVFKQILTENNLSRCWMQEEDILANWENKQEQVDELMIGETEFESVIWRRGIETLSPTDIISTFTASDPELGDKLRKAYHISADRPTSSTLGVLDLLHDSKFALPTELVAEKLIANQKKVYRYLFDEVNPWQASSRAHHAVDLLFIFGTMDYSHNPPAEAVGEDMRSRWIDFVNGREPWSELSTTQKRFAFGPYGDCKEIDQRQFAGRRRAHVFGLLREVGPQISNGIANKLAAGKISLLN</sequence>
<evidence type="ECO:0000256" key="3">
    <source>
        <dbReference type="RuleBase" id="RU361235"/>
    </source>
</evidence>
<dbReference type="GeneID" id="63794748"/>
<dbReference type="OrthoDB" id="4218248at2759"/>
<dbReference type="EMBL" id="MIKG01000010">
    <property type="protein sequence ID" value="RAO69520.1"/>
    <property type="molecule type" value="Genomic_DNA"/>
</dbReference>
<protein>
    <recommendedName>
        <fullName evidence="3">Carboxylic ester hydrolase</fullName>
        <ecNumber evidence="3">3.1.1.-</ecNumber>
    </recommendedName>
</protein>
<keyword evidence="6" id="KW-1185">Reference proteome</keyword>
<dbReference type="InterPro" id="IPR002018">
    <property type="entry name" value="CarbesteraseB"/>
</dbReference>
<dbReference type="SUPFAM" id="SSF53474">
    <property type="entry name" value="alpha/beta-Hydrolases"/>
    <property type="match status" value="1"/>
</dbReference>
<reference evidence="5 6" key="1">
    <citation type="journal article" date="2017" name="Biotechnol. Biofuels">
        <title>Differential beta-glucosidase expression as a function of carbon source availability in Talaromyces amestolkiae: a genomic and proteomic approach.</title>
        <authorList>
            <person name="de Eugenio L.I."/>
            <person name="Mendez-Liter J.A."/>
            <person name="Nieto-Dominguez M."/>
            <person name="Alonso L."/>
            <person name="Gil-Munoz J."/>
            <person name="Barriuso J."/>
            <person name="Prieto A."/>
            <person name="Martinez M.J."/>
        </authorList>
    </citation>
    <scope>NUCLEOTIDE SEQUENCE [LARGE SCALE GENOMIC DNA]</scope>
    <source>
        <strain evidence="5 6">CIB</strain>
    </source>
</reference>
<dbReference type="EC" id="3.1.1.-" evidence="3"/>
<evidence type="ECO:0000256" key="2">
    <source>
        <dbReference type="ARBA" id="ARBA00022801"/>
    </source>
</evidence>